<sequence length="114" mass="12232">MGKGGRSKFAGPHQDSRFSGREVAGILRPVFSRLLPQNLRGKVFRGAAAVGVPSREVPDAIRRSFSAPDLPKEPDPAILSSTWPCCFPVQSSDVGCQYGVGYVVQLLEDQVFGG</sequence>
<accession>A0AAV0QW16</accession>
<protein>
    <submittedName>
        <fullName evidence="1">Uncharacterized protein</fullName>
    </submittedName>
</protein>
<dbReference type="EMBL" id="CAMGYJ010000010">
    <property type="protein sequence ID" value="CAI0549689.1"/>
    <property type="molecule type" value="Genomic_DNA"/>
</dbReference>
<evidence type="ECO:0000313" key="1">
    <source>
        <dbReference type="EMBL" id="CAI0549689.1"/>
    </source>
</evidence>
<dbReference type="AlphaFoldDB" id="A0AAV0QW16"/>
<reference evidence="1" key="1">
    <citation type="submission" date="2022-08" db="EMBL/GenBank/DDBJ databases">
        <authorList>
            <person name="Gutierrez-Valencia J."/>
        </authorList>
    </citation>
    <scope>NUCLEOTIDE SEQUENCE</scope>
</reference>
<keyword evidence="2" id="KW-1185">Reference proteome</keyword>
<organism evidence="1 2">
    <name type="scientific">Linum tenue</name>
    <dbReference type="NCBI Taxonomy" id="586396"/>
    <lineage>
        <taxon>Eukaryota</taxon>
        <taxon>Viridiplantae</taxon>
        <taxon>Streptophyta</taxon>
        <taxon>Embryophyta</taxon>
        <taxon>Tracheophyta</taxon>
        <taxon>Spermatophyta</taxon>
        <taxon>Magnoliopsida</taxon>
        <taxon>eudicotyledons</taxon>
        <taxon>Gunneridae</taxon>
        <taxon>Pentapetalae</taxon>
        <taxon>rosids</taxon>
        <taxon>fabids</taxon>
        <taxon>Malpighiales</taxon>
        <taxon>Linaceae</taxon>
        <taxon>Linum</taxon>
    </lineage>
</organism>
<gene>
    <name evidence="1" type="ORF">LITE_LOCUS45254</name>
</gene>
<comment type="caution">
    <text evidence="1">The sequence shown here is derived from an EMBL/GenBank/DDBJ whole genome shotgun (WGS) entry which is preliminary data.</text>
</comment>
<name>A0AAV0QW16_9ROSI</name>
<evidence type="ECO:0000313" key="2">
    <source>
        <dbReference type="Proteomes" id="UP001154282"/>
    </source>
</evidence>
<proteinExistence type="predicted"/>
<dbReference type="Proteomes" id="UP001154282">
    <property type="component" value="Unassembled WGS sequence"/>
</dbReference>